<organism evidence="3 4">
    <name type="scientific">Coffea arabica</name>
    <name type="common">Arabian coffee</name>
    <dbReference type="NCBI Taxonomy" id="13443"/>
    <lineage>
        <taxon>Eukaryota</taxon>
        <taxon>Viridiplantae</taxon>
        <taxon>Streptophyta</taxon>
        <taxon>Embryophyta</taxon>
        <taxon>Tracheophyta</taxon>
        <taxon>Spermatophyta</taxon>
        <taxon>Magnoliopsida</taxon>
        <taxon>eudicotyledons</taxon>
        <taxon>Gunneridae</taxon>
        <taxon>Pentapetalae</taxon>
        <taxon>asterids</taxon>
        <taxon>lamiids</taxon>
        <taxon>Gentianales</taxon>
        <taxon>Rubiaceae</taxon>
        <taxon>Ixoroideae</taxon>
        <taxon>Gardenieae complex</taxon>
        <taxon>Bertiereae - Coffeeae clade</taxon>
        <taxon>Coffeeae</taxon>
        <taxon>Coffea</taxon>
    </lineage>
</organism>
<dbReference type="PANTHER" id="PTHR34778">
    <property type="entry name" value="OS02G0580700 PROTEIN"/>
    <property type="match status" value="1"/>
</dbReference>
<feature type="region of interest" description="Disordered" evidence="2">
    <location>
        <begin position="364"/>
        <end position="386"/>
    </location>
</feature>
<feature type="coiled-coil region" evidence="1">
    <location>
        <begin position="37"/>
        <end position="121"/>
    </location>
</feature>
<reference evidence="3" key="1">
    <citation type="journal article" date="2025" name="Foods">
        <title>Unveiling the Microbial Signatures of Arabica Coffee Cherries: Insights into Ripeness Specific Diversity, Functional Traits, and Implications for Quality and Safety.</title>
        <authorList>
            <consortium name="RefSeq"/>
            <person name="Tenea G.N."/>
            <person name="Cifuentes V."/>
            <person name="Reyes P."/>
            <person name="Cevallos-Vallejos M."/>
        </authorList>
    </citation>
    <scope>NUCLEOTIDE SEQUENCE [LARGE SCALE GENOMIC DNA]</scope>
</reference>
<dbReference type="PANTHER" id="PTHR34778:SF6">
    <property type="entry name" value="SHUGOSHIN C-TERMINAL DOMAIN-CONTAINING PROTEIN"/>
    <property type="match status" value="1"/>
</dbReference>
<accession>A0A6P6TD04</accession>
<evidence type="ECO:0000313" key="4">
    <source>
        <dbReference type="RefSeq" id="XP_027076338.1"/>
    </source>
</evidence>
<proteinExistence type="predicted"/>
<sequence length="610" mass="68706">MAGTIPIAMEENEKMVALKKAYAEMILNTAKEAAARVMAAQRKAKMFEHDLNRTKEEALRMLLRFKQMLEDKNAEAEVASSNQQRRIQELELQLDEAEGLILDLRAKLDKVHEQLDNAKSKPVQSLRPNEMVDMSSCQISFSEFESKSVTSDVEASSWDPSTSVHQCPSPFIGTALSSSQFDNGLVDNPVFAYIVLEKKEPESHRNTWTQKIHAIEKGLVDEKMSQVEDSHSLAKSISIIQRNGGNRSLPSITEKLSGIENIMKEAPFLEDNATKVQPVNVQKLRRRRTLCGRRKTNTVKAAPCLEEIGTKHRPVKIQNLCRRKTIYGRTKASRCRYISNPCVKPQRMSSVIARCKSYTISGKDVDKSERTSSKNQNITEAENGSELEEKAPLGKYRLVRRSVRKRKVKYWDDFATSYRPVRTHPCQFEECCQKDKRGAQSGEYLLEVKHEGELEDAKGKAAFATVSSTKTGGASCFDGDAESETKLIHQPMLVKHTGVVPEMELENENSVPSEKRNAKASELTKNFLSSPDSSNPLLYTFSRKRKNGSLVNHAESCSLRDSSMKRRSREQKDIELVADSSTLENEPTSDGRGLVKVARQLISLSGKMWW</sequence>
<keyword evidence="1" id="KW-0175">Coiled coil</keyword>
<gene>
    <name evidence="4" type="primary">LOC113700088</name>
</gene>
<keyword evidence="3" id="KW-1185">Reference proteome</keyword>
<evidence type="ECO:0000256" key="1">
    <source>
        <dbReference type="SAM" id="Coils"/>
    </source>
</evidence>
<reference evidence="4" key="2">
    <citation type="submission" date="2025-08" db="UniProtKB">
        <authorList>
            <consortium name="RefSeq"/>
        </authorList>
    </citation>
    <scope>IDENTIFICATION</scope>
    <source>
        <tissue evidence="4">Leaves</tissue>
    </source>
</reference>
<dbReference type="RefSeq" id="XP_027076338.1">
    <property type="nucleotide sequence ID" value="XM_027220537.2"/>
</dbReference>
<dbReference type="OrthoDB" id="657513at2759"/>
<evidence type="ECO:0000256" key="2">
    <source>
        <dbReference type="SAM" id="MobiDB-lite"/>
    </source>
</evidence>
<protein>
    <submittedName>
        <fullName evidence="4">Uncharacterized protein isoform X1</fullName>
    </submittedName>
</protein>
<dbReference type="AlphaFoldDB" id="A0A6P6TD04"/>
<dbReference type="GeneID" id="113700088"/>
<name>A0A6P6TD04_COFAR</name>
<feature type="compositionally biased region" description="Polar residues" evidence="2">
    <location>
        <begin position="373"/>
        <end position="382"/>
    </location>
</feature>
<evidence type="ECO:0000313" key="3">
    <source>
        <dbReference type="Proteomes" id="UP001652660"/>
    </source>
</evidence>
<dbReference type="Proteomes" id="UP001652660">
    <property type="component" value="Chromosome 7c"/>
</dbReference>